<dbReference type="KEGG" id="mbrn:90968258"/>
<accession>A0A7D5ZE36</accession>
<dbReference type="AlphaFoldDB" id="A0A7D5ZE36"/>
<protein>
    <submittedName>
        <fullName evidence="1">Uncharacterized protein</fullName>
    </submittedName>
</protein>
<evidence type="ECO:0000313" key="2">
    <source>
        <dbReference type="Proteomes" id="UP000510686"/>
    </source>
</evidence>
<evidence type="ECO:0000313" key="1">
    <source>
        <dbReference type="EMBL" id="QLI74249.1"/>
    </source>
</evidence>
<dbReference type="GeneID" id="90968258"/>
<organism evidence="1 2">
    <name type="scientific">Metarhizium brunneum</name>
    <dbReference type="NCBI Taxonomy" id="500148"/>
    <lineage>
        <taxon>Eukaryota</taxon>
        <taxon>Fungi</taxon>
        <taxon>Dikarya</taxon>
        <taxon>Ascomycota</taxon>
        <taxon>Pezizomycotina</taxon>
        <taxon>Sordariomycetes</taxon>
        <taxon>Hypocreomycetidae</taxon>
        <taxon>Hypocreales</taxon>
        <taxon>Clavicipitaceae</taxon>
        <taxon>Metarhizium</taxon>
    </lineage>
</organism>
<keyword evidence="2" id="KW-1185">Reference proteome</keyword>
<gene>
    <name evidence="1" type="ORF">G6M90_00g111490</name>
</gene>
<proteinExistence type="predicted"/>
<sequence length="86" mass="9798">MSPEPMSLSAAGTQTLGETLWDEAYDLLRARNSRLVTWYETILTPELESTAANLPSQNASSDTFRNLIDQRDWETRWGKMKHLLGL</sequence>
<name>A0A7D5ZE36_9HYPO</name>
<reference evidence="1 2" key="1">
    <citation type="submission" date="2020-07" db="EMBL/GenBank/DDBJ databases">
        <title>Telomere length de novo assembly of all 7 chromosomes of the fungus, Metarhizium brunneum, using a novel assembly pipeline.</title>
        <authorList>
            <person name="Saud z."/>
            <person name="Kortsinoglou A."/>
            <person name="Kouvelis V.N."/>
            <person name="Butt T.M."/>
        </authorList>
    </citation>
    <scope>NUCLEOTIDE SEQUENCE [LARGE SCALE GENOMIC DNA]</scope>
    <source>
        <strain evidence="1 2">4556</strain>
    </source>
</reference>
<dbReference type="EMBL" id="CP058938">
    <property type="protein sequence ID" value="QLI74249.1"/>
    <property type="molecule type" value="Genomic_DNA"/>
</dbReference>
<dbReference type="Proteomes" id="UP000510686">
    <property type="component" value="Chromosome 7"/>
</dbReference>
<dbReference type="RefSeq" id="XP_065987848.1">
    <property type="nucleotide sequence ID" value="XM_066131830.1"/>
</dbReference>